<dbReference type="PANTHER" id="PTHR31293:SF12">
    <property type="entry name" value="RNI-LIKE SUPERFAMILY PROTEIN"/>
    <property type="match status" value="1"/>
</dbReference>
<dbReference type="Proteomes" id="UP000029120">
    <property type="component" value="Chromosome 8"/>
</dbReference>
<dbReference type="InterPro" id="IPR036047">
    <property type="entry name" value="F-box-like_dom_sf"/>
</dbReference>
<dbReference type="OrthoDB" id="612216at2759"/>
<feature type="domain" description="F-box" evidence="1">
    <location>
        <begin position="1"/>
        <end position="50"/>
    </location>
</feature>
<evidence type="ECO:0000259" key="1">
    <source>
        <dbReference type="PROSITE" id="PS50181"/>
    </source>
</evidence>
<name>A0A087G744_ARAAL</name>
<dbReference type="CDD" id="cd22160">
    <property type="entry name" value="F-box_AtFBL13-like"/>
    <property type="match status" value="1"/>
</dbReference>
<dbReference type="OMA" id="VWFEREN"/>
<sequence>MDTISDLPDEIIIKILSFLSIDEAALTSILSKRWRDLFAFTPNLHLYRSNRTQCLSNFMDFVERVLAVSGNYAIRSFTLNCGDDVGSAHIDRWVRNVVKRGGVLDLHLGVFPQHDSLVFEVFACETLVTLTLDGFKIPRLPEDVSLQIGWEFRKLSHFLSCPTLKRLTTFSYYDDLLGNISFDYPKLVYLEYSSHLQLQYPLVNLDSLVEAKLKLSTRVGVSYPASYNPSNLLKGLRNVKILDLYSPTTVKIFEKFHEAVPVLSSSRVPCAAIMNPNMFAQASRKVLVYCHLL</sequence>
<dbReference type="InterPro" id="IPR055294">
    <property type="entry name" value="FBL60-like"/>
</dbReference>
<dbReference type="PANTHER" id="PTHR31293">
    <property type="entry name" value="RNI-LIKE SUPERFAMILY PROTEIN"/>
    <property type="match status" value="1"/>
</dbReference>
<evidence type="ECO:0000313" key="3">
    <source>
        <dbReference type="Proteomes" id="UP000029120"/>
    </source>
</evidence>
<dbReference type="Gramene" id="KFK25696">
    <property type="protein sequence ID" value="KFK25696"/>
    <property type="gene ID" value="AALP_AA8G147200"/>
</dbReference>
<accession>A0A087G744</accession>
<dbReference type="AlphaFoldDB" id="A0A087G744"/>
<organism evidence="2 3">
    <name type="scientific">Arabis alpina</name>
    <name type="common">Alpine rock-cress</name>
    <dbReference type="NCBI Taxonomy" id="50452"/>
    <lineage>
        <taxon>Eukaryota</taxon>
        <taxon>Viridiplantae</taxon>
        <taxon>Streptophyta</taxon>
        <taxon>Embryophyta</taxon>
        <taxon>Tracheophyta</taxon>
        <taxon>Spermatophyta</taxon>
        <taxon>Magnoliopsida</taxon>
        <taxon>eudicotyledons</taxon>
        <taxon>Gunneridae</taxon>
        <taxon>Pentapetalae</taxon>
        <taxon>rosids</taxon>
        <taxon>malvids</taxon>
        <taxon>Brassicales</taxon>
        <taxon>Brassicaceae</taxon>
        <taxon>Arabideae</taxon>
        <taxon>Arabis</taxon>
    </lineage>
</organism>
<gene>
    <name evidence="2" type="ordered locus">AALP_Aa8g147200</name>
</gene>
<evidence type="ECO:0000313" key="2">
    <source>
        <dbReference type="EMBL" id="KFK25696.1"/>
    </source>
</evidence>
<dbReference type="Gene3D" id="1.20.1280.50">
    <property type="match status" value="1"/>
</dbReference>
<dbReference type="PROSITE" id="PS50181">
    <property type="entry name" value="FBOX"/>
    <property type="match status" value="1"/>
</dbReference>
<protein>
    <recommendedName>
        <fullName evidence="1">F-box domain-containing protein</fullName>
    </recommendedName>
</protein>
<keyword evidence="3" id="KW-1185">Reference proteome</keyword>
<dbReference type="InterPro" id="IPR053781">
    <property type="entry name" value="F-box_AtFBL13-like"/>
</dbReference>
<dbReference type="EMBL" id="CM002876">
    <property type="protein sequence ID" value="KFK25696.1"/>
    <property type="molecule type" value="Genomic_DNA"/>
</dbReference>
<dbReference type="SUPFAM" id="SSF81383">
    <property type="entry name" value="F-box domain"/>
    <property type="match status" value="1"/>
</dbReference>
<dbReference type="Pfam" id="PF00646">
    <property type="entry name" value="F-box"/>
    <property type="match status" value="1"/>
</dbReference>
<dbReference type="SMART" id="SM00256">
    <property type="entry name" value="FBOX"/>
    <property type="match status" value="1"/>
</dbReference>
<reference evidence="3" key="1">
    <citation type="journal article" date="2015" name="Nat. Plants">
        <title>Genome expansion of Arabis alpina linked with retrotransposition and reduced symmetric DNA methylation.</title>
        <authorList>
            <person name="Willing E.M."/>
            <person name="Rawat V."/>
            <person name="Mandakova T."/>
            <person name="Maumus F."/>
            <person name="James G.V."/>
            <person name="Nordstroem K.J."/>
            <person name="Becker C."/>
            <person name="Warthmann N."/>
            <person name="Chica C."/>
            <person name="Szarzynska B."/>
            <person name="Zytnicki M."/>
            <person name="Albani M.C."/>
            <person name="Kiefer C."/>
            <person name="Bergonzi S."/>
            <person name="Castaings L."/>
            <person name="Mateos J.L."/>
            <person name="Berns M.C."/>
            <person name="Bujdoso N."/>
            <person name="Piofczyk T."/>
            <person name="de Lorenzo L."/>
            <person name="Barrero-Sicilia C."/>
            <person name="Mateos I."/>
            <person name="Piednoel M."/>
            <person name="Hagmann J."/>
            <person name="Chen-Min-Tao R."/>
            <person name="Iglesias-Fernandez R."/>
            <person name="Schuster S.C."/>
            <person name="Alonso-Blanco C."/>
            <person name="Roudier F."/>
            <person name="Carbonero P."/>
            <person name="Paz-Ares J."/>
            <person name="Davis S.J."/>
            <person name="Pecinka A."/>
            <person name="Quesneville H."/>
            <person name="Colot V."/>
            <person name="Lysak M.A."/>
            <person name="Weigel D."/>
            <person name="Coupland G."/>
            <person name="Schneeberger K."/>
        </authorList>
    </citation>
    <scope>NUCLEOTIDE SEQUENCE [LARGE SCALE GENOMIC DNA]</scope>
    <source>
        <strain evidence="3">cv. Pajares</strain>
    </source>
</reference>
<proteinExistence type="predicted"/>
<dbReference type="InterPro" id="IPR001810">
    <property type="entry name" value="F-box_dom"/>
</dbReference>